<reference evidence="3" key="1">
    <citation type="submission" date="2015-07" db="EMBL/GenBank/DDBJ databases">
        <title>Discovery of a poly(ethylene terephthalate assimilation.</title>
        <authorList>
            <person name="Yoshida S."/>
            <person name="Hiraga K."/>
            <person name="Takehana T."/>
            <person name="Taniguchi I."/>
            <person name="Yamaji H."/>
            <person name="Maeda Y."/>
            <person name="Toyohara K."/>
            <person name="Miyamoto K."/>
            <person name="Kimura Y."/>
            <person name="Oda K."/>
        </authorList>
    </citation>
    <scope>NUCLEOTIDE SEQUENCE [LARGE SCALE GENOMIC DNA]</scope>
    <source>
        <strain evidence="3">NBRC 110686 / TISTR 2288 / 201-F6</strain>
    </source>
</reference>
<comment type="caution">
    <text evidence="2">The sequence shown here is derived from an EMBL/GenBank/DDBJ whole genome shotgun (WGS) entry which is preliminary data.</text>
</comment>
<keyword evidence="1" id="KW-0472">Membrane</keyword>
<keyword evidence="3" id="KW-1185">Reference proteome</keyword>
<evidence type="ECO:0000256" key="1">
    <source>
        <dbReference type="SAM" id="Phobius"/>
    </source>
</evidence>
<proteinExistence type="predicted"/>
<dbReference type="AlphaFoldDB" id="A0A0K8NUL8"/>
<evidence type="ECO:0000313" key="3">
    <source>
        <dbReference type="Proteomes" id="UP000037660"/>
    </source>
</evidence>
<dbReference type="Proteomes" id="UP000037660">
    <property type="component" value="Unassembled WGS sequence"/>
</dbReference>
<dbReference type="STRING" id="1547922.ISF6_3390"/>
<organism evidence="2 3">
    <name type="scientific">Piscinibacter sakaiensis</name>
    <name type="common">Ideonella sakaiensis</name>
    <dbReference type="NCBI Taxonomy" id="1547922"/>
    <lineage>
        <taxon>Bacteria</taxon>
        <taxon>Pseudomonadati</taxon>
        <taxon>Pseudomonadota</taxon>
        <taxon>Betaproteobacteria</taxon>
        <taxon>Burkholderiales</taxon>
        <taxon>Sphaerotilaceae</taxon>
        <taxon>Piscinibacter</taxon>
    </lineage>
</organism>
<reference evidence="2 3" key="2">
    <citation type="journal article" date="2016" name="Science">
        <title>A bacterium that degrades and assimilates poly(ethylene terephthalate).</title>
        <authorList>
            <person name="Yoshida S."/>
            <person name="Hiraga K."/>
            <person name="Takehana T."/>
            <person name="Taniguchi I."/>
            <person name="Yamaji H."/>
            <person name="Maeda Y."/>
            <person name="Toyohara K."/>
            <person name="Miyamoto K."/>
            <person name="Kimura Y."/>
            <person name="Oda K."/>
        </authorList>
    </citation>
    <scope>NUCLEOTIDE SEQUENCE [LARGE SCALE GENOMIC DNA]</scope>
    <source>
        <strain evidence="3">NBRC 110686 / TISTR 2288 / 201-F6</strain>
    </source>
</reference>
<keyword evidence="1" id="KW-0812">Transmembrane</keyword>
<gene>
    <name evidence="2" type="ORF">ISF6_3390</name>
</gene>
<protein>
    <submittedName>
        <fullName evidence="2">Uncharacterized protein</fullName>
    </submittedName>
</protein>
<feature type="transmembrane region" description="Helical" evidence="1">
    <location>
        <begin position="33"/>
        <end position="50"/>
    </location>
</feature>
<sequence length="92" mass="10357">MAEGQLVSALQVLGWILTLLGQVQVARKRRAGFVTWIVANIVLIGLSARVGLWWSIGMYATNIAVCAWSFRAWAQVDQGHMRTLFVNRRTAW</sequence>
<evidence type="ECO:0000313" key="2">
    <source>
        <dbReference type="EMBL" id="GAP33964.1"/>
    </source>
</evidence>
<name>A0A0K8NUL8_PISS1</name>
<feature type="transmembrane region" description="Helical" evidence="1">
    <location>
        <begin position="6"/>
        <end position="26"/>
    </location>
</feature>
<accession>A0A0K8NUL8</accession>
<keyword evidence="1" id="KW-1133">Transmembrane helix</keyword>
<dbReference type="EMBL" id="BBYR01000005">
    <property type="protein sequence ID" value="GAP33964.1"/>
    <property type="molecule type" value="Genomic_DNA"/>
</dbReference>